<keyword evidence="4" id="KW-0539">Nucleus</keyword>
<feature type="domain" description="BHLH" evidence="7">
    <location>
        <begin position="115"/>
        <end position="164"/>
    </location>
</feature>
<feature type="compositionally biased region" description="Polar residues" evidence="6">
    <location>
        <begin position="33"/>
        <end position="47"/>
    </location>
</feature>
<comment type="caution">
    <text evidence="8">The sequence shown here is derived from an EMBL/GenBank/DDBJ whole genome shotgun (WGS) entry which is preliminary data.</text>
</comment>
<dbReference type="PROSITE" id="PS50888">
    <property type="entry name" value="BHLH"/>
    <property type="match status" value="1"/>
</dbReference>
<keyword evidence="2" id="KW-0805">Transcription regulation</keyword>
<organism evidence="8 9">
    <name type="scientific">Carnegiea gigantea</name>
    <dbReference type="NCBI Taxonomy" id="171969"/>
    <lineage>
        <taxon>Eukaryota</taxon>
        <taxon>Viridiplantae</taxon>
        <taxon>Streptophyta</taxon>
        <taxon>Embryophyta</taxon>
        <taxon>Tracheophyta</taxon>
        <taxon>Spermatophyta</taxon>
        <taxon>Magnoliopsida</taxon>
        <taxon>eudicotyledons</taxon>
        <taxon>Gunneridae</taxon>
        <taxon>Pentapetalae</taxon>
        <taxon>Caryophyllales</taxon>
        <taxon>Cactineae</taxon>
        <taxon>Cactaceae</taxon>
        <taxon>Cactoideae</taxon>
        <taxon>Echinocereeae</taxon>
        <taxon>Carnegiea</taxon>
    </lineage>
</organism>
<evidence type="ECO:0000259" key="7">
    <source>
        <dbReference type="PROSITE" id="PS50888"/>
    </source>
</evidence>
<dbReference type="InterPro" id="IPR052610">
    <property type="entry name" value="bHLH_transcription_regulator"/>
</dbReference>
<feature type="compositionally biased region" description="Low complexity" evidence="6">
    <location>
        <begin position="10"/>
        <end position="21"/>
    </location>
</feature>
<evidence type="ECO:0000313" key="9">
    <source>
        <dbReference type="Proteomes" id="UP001153076"/>
    </source>
</evidence>
<keyword evidence="9" id="KW-1185">Reference proteome</keyword>
<evidence type="ECO:0000256" key="6">
    <source>
        <dbReference type="SAM" id="MobiDB-lite"/>
    </source>
</evidence>
<protein>
    <recommendedName>
        <fullName evidence="7">BHLH domain-containing protein</fullName>
    </recommendedName>
</protein>
<dbReference type="Pfam" id="PF00010">
    <property type="entry name" value="HLH"/>
    <property type="match status" value="1"/>
</dbReference>
<evidence type="ECO:0000313" key="8">
    <source>
        <dbReference type="EMBL" id="KAJ8451759.1"/>
    </source>
</evidence>
<dbReference type="EMBL" id="JAKOGI010000007">
    <property type="protein sequence ID" value="KAJ8451759.1"/>
    <property type="molecule type" value="Genomic_DNA"/>
</dbReference>
<dbReference type="SUPFAM" id="SSF47459">
    <property type="entry name" value="HLH, helix-loop-helix DNA-binding domain"/>
    <property type="match status" value="1"/>
</dbReference>
<dbReference type="GO" id="GO:0005634">
    <property type="term" value="C:nucleus"/>
    <property type="evidence" value="ECO:0007669"/>
    <property type="project" value="UniProtKB-SubCell"/>
</dbReference>
<sequence length="281" mass="31587">MESLDKCKVSGHSDSSSSCTSVIGAHNLDQRNSKSGNSNDPQQQMDTNLAPRLKPDNHLLISFSNSNVGDGCAQVLANNTGKTNGLVLKPKVHVQIGHPRSNQRKAAPANNYNLFISGDHSIAERWRRQKLIQKFIALSALIPGLKKMDKASVLGETTRYMEHLQERVRILEEKAKQNVKSVVLKKSQIISMDDDEEEDNEAANSSSENYSDSFSDDCATFPEIQVKMMNKEVLLIIHCEKEQGLLGRILNEMEKLHFCLKEELSVTPRELVHKLRTLFYK</sequence>
<reference evidence="8" key="1">
    <citation type="submission" date="2022-04" db="EMBL/GenBank/DDBJ databases">
        <title>Carnegiea gigantea Genome sequencing and assembly v2.</title>
        <authorList>
            <person name="Copetti D."/>
            <person name="Sanderson M.J."/>
            <person name="Burquez A."/>
            <person name="Wojciechowski M.F."/>
        </authorList>
    </citation>
    <scope>NUCLEOTIDE SEQUENCE</scope>
    <source>
        <strain evidence="8">SGP5-SGP5p</strain>
        <tissue evidence="8">Aerial part</tissue>
    </source>
</reference>
<dbReference type="PANTHER" id="PTHR45959">
    <property type="entry name" value="BHLH TRANSCRIPTION FACTOR"/>
    <property type="match status" value="1"/>
</dbReference>
<name>A0A9Q1KXZ6_9CARY</name>
<dbReference type="Gene3D" id="4.10.280.10">
    <property type="entry name" value="Helix-loop-helix DNA-binding domain"/>
    <property type="match status" value="1"/>
</dbReference>
<gene>
    <name evidence="8" type="ORF">Cgig2_007242</name>
</gene>
<dbReference type="PANTHER" id="PTHR45959:SF2">
    <property type="entry name" value="BHLH TRANSCRIPTION FACTOR"/>
    <property type="match status" value="1"/>
</dbReference>
<dbReference type="GO" id="GO:0046983">
    <property type="term" value="F:protein dimerization activity"/>
    <property type="evidence" value="ECO:0007669"/>
    <property type="project" value="InterPro"/>
</dbReference>
<keyword evidence="5" id="KW-0175">Coiled coil</keyword>
<feature type="coiled-coil region" evidence="5">
    <location>
        <begin position="154"/>
        <end position="181"/>
    </location>
</feature>
<dbReference type="SMART" id="SM00353">
    <property type="entry name" value="HLH"/>
    <property type="match status" value="1"/>
</dbReference>
<proteinExistence type="predicted"/>
<dbReference type="Proteomes" id="UP001153076">
    <property type="component" value="Unassembled WGS sequence"/>
</dbReference>
<dbReference type="AlphaFoldDB" id="A0A9Q1KXZ6"/>
<accession>A0A9Q1KXZ6</accession>
<dbReference type="InterPro" id="IPR011598">
    <property type="entry name" value="bHLH_dom"/>
</dbReference>
<keyword evidence="3" id="KW-0804">Transcription</keyword>
<feature type="region of interest" description="Disordered" evidence="6">
    <location>
        <begin position="1"/>
        <end position="50"/>
    </location>
</feature>
<comment type="subcellular location">
    <subcellularLocation>
        <location evidence="1">Nucleus</location>
    </subcellularLocation>
</comment>
<feature type="compositionally biased region" description="Low complexity" evidence="6">
    <location>
        <begin position="202"/>
        <end position="214"/>
    </location>
</feature>
<evidence type="ECO:0000256" key="2">
    <source>
        <dbReference type="ARBA" id="ARBA00023015"/>
    </source>
</evidence>
<evidence type="ECO:0000256" key="5">
    <source>
        <dbReference type="SAM" id="Coils"/>
    </source>
</evidence>
<evidence type="ECO:0000256" key="3">
    <source>
        <dbReference type="ARBA" id="ARBA00023163"/>
    </source>
</evidence>
<dbReference type="InterPro" id="IPR036638">
    <property type="entry name" value="HLH_DNA-bd_sf"/>
</dbReference>
<evidence type="ECO:0000256" key="4">
    <source>
        <dbReference type="ARBA" id="ARBA00023242"/>
    </source>
</evidence>
<evidence type="ECO:0000256" key="1">
    <source>
        <dbReference type="ARBA" id="ARBA00004123"/>
    </source>
</evidence>
<feature type="region of interest" description="Disordered" evidence="6">
    <location>
        <begin position="193"/>
        <end position="214"/>
    </location>
</feature>